<evidence type="ECO:0000313" key="3">
    <source>
        <dbReference type="EMBL" id="AIG64859.1"/>
    </source>
</evidence>
<reference evidence="3 4" key="1">
    <citation type="submission" date="2014-07" db="EMBL/GenBank/DDBJ databases">
        <title>Complete genome sequence of Corynebacterium atypicum DSM 44849: identifiction of the mycolic acid biosynthesis genes.</title>
        <authorList>
            <person name="Tippelt A."/>
            <person name="Mollmann S."/>
            <person name="Albersmeier A."/>
            <person name="Jaenicke S."/>
            <person name="Ruckert C."/>
            <person name="Tauch A."/>
        </authorList>
    </citation>
    <scope>NUCLEOTIDE SEQUENCE [LARGE SCALE GENOMIC DNA]</scope>
    <source>
        <strain evidence="3 4">R2070</strain>
    </source>
</reference>
<dbReference type="RefSeq" id="WP_038607129.1">
    <property type="nucleotide sequence ID" value="NZ_CP008944.1"/>
</dbReference>
<keyword evidence="4" id="KW-1185">Reference proteome</keyword>
<feature type="domain" description="UspA" evidence="2">
    <location>
        <begin position="200"/>
        <end position="332"/>
    </location>
</feature>
<name>A0ABN4DIA8_9CORY</name>
<feature type="region of interest" description="Disordered" evidence="1">
    <location>
        <begin position="1"/>
        <end position="25"/>
    </location>
</feature>
<dbReference type="Gene3D" id="3.40.50.12370">
    <property type="match status" value="1"/>
</dbReference>
<dbReference type="InterPro" id="IPR006016">
    <property type="entry name" value="UspA"/>
</dbReference>
<evidence type="ECO:0000259" key="2">
    <source>
        <dbReference type="Pfam" id="PF00582"/>
    </source>
</evidence>
<sequence length="334" mass="35721">MADSSDSAAPADRAGTPSATGAGDPGGVDQIRILVSFRADSLTHDAVEIAAWLARTDFPPVRVRALSTFVRPWPATSLKKLGGKYVDWFRREARAAEKRVKAAFTDAGIPEKFWDDPVAVFADGPSEHALITAAADKFGADIIAVESDDAAEKGRLKVSNTADALLHSSPRPVCLAPRKVKLSKKGVRRVNFAFLESEWDASLPAVDSAAQLALAWRAPLRVLAFSPTGLSDTPLSKSLDLAGELAADWREHSLAMLDRVRDQLAAKYPELLLESSVATGNGWGGAVDSLKWKKGDLLCLTSSPAGPLERVFVGSTTSEFLPHVGVPVVIYPTR</sequence>
<proteinExistence type="predicted"/>
<evidence type="ECO:0000313" key="4">
    <source>
        <dbReference type="Proteomes" id="UP000028504"/>
    </source>
</evidence>
<dbReference type="CDD" id="cd00293">
    <property type="entry name" value="USP-like"/>
    <property type="match status" value="1"/>
</dbReference>
<dbReference type="Proteomes" id="UP000028504">
    <property type="component" value="Chromosome"/>
</dbReference>
<feature type="compositionally biased region" description="Low complexity" evidence="1">
    <location>
        <begin position="1"/>
        <end position="14"/>
    </location>
</feature>
<accession>A0ABN4DIA8</accession>
<gene>
    <name evidence="3" type="ORF">CATYP_10235</name>
</gene>
<dbReference type="SUPFAM" id="SSF52402">
    <property type="entry name" value="Adenine nucleotide alpha hydrolases-like"/>
    <property type="match status" value="2"/>
</dbReference>
<protein>
    <recommendedName>
        <fullName evidence="2">UspA domain-containing protein</fullName>
    </recommendedName>
</protein>
<dbReference type="Pfam" id="PF00582">
    <property type="entry name" value="Usp"/>
    <property type="match status" value="1"/>
</dbReference>
<evidence type="ECO:0000256" key="1">
    <source>
        <dbReference type="SAM" id="MobiDB-lite"/>
    </source>
</evidence>
<organism evidence="3 4">
    <name type="scientific">Corynebacterium atypicum</name>
    <dbReference type="NCBI Taxonomy" id="191610"/>
    <lineage>
        <taxon>Bacteria</taxon>
        <taxon>Bacillati</taxon>
        <taxon>Actinomycetota</taxon>
        <taxon>Actinomycetes</taxon>
        <taxon>Mycobacteriales</taxon>
        <taxon>Corynebacteriaceae</taxon>
        <taxon>Corynebacterium</taxon>
    </lineage>
</organism>
<dbReference type="EMBL" id="CP008944">
    <property type="protein sequence ID" value="AIG64859.1"/>
    <property type="molecule type" value="Genomic_DNA"/>
</dbReference>